<reference evidence="2 3" key="1">
    <citation type="submission" date="2020-05" db="EMBL/GenBank/DDBJ databases">
        <title>Draft genome sequence of Desulfovibrio sp. strain HN2T.</title>
        <authorList>
            <person name="Ueno A."/>
            <person name="Tamazawa S."/>
            <person name="Tamamura S."/>
            <person name="Murakami T."/>
            <person name="Kiyama T."/>
            <person name="Inomata H."/>
            <person name="Amano Y."/>
            <person name="Miyakawa K."/>
            <person name="Tamaki H."/>
            <person name="Naganuma T."/>
            <person name="Kaneko K."/>
        </authorList>
    </citation>
    <scope>NUCLEOTIDE SEQUENCE [LARGE SCALE GENOMIC DNA]</scope>
    <source>
        <strain evidence="2 3">HN2</strain>
    </source>
</reference>
<comment type="caution">
    <text evidence="2">The sequence shown here is derived from an EMBL/GenBank/DDBJ whole genome shotgun (WGS) entry which is preliminary data.</text>
</comment>
<evidence type="ECO:0000313" key="2">
    <source>
        <dbReference type="EMBL" id="GFM32294.1"/>
    </source>
</evidence>
<sequence length="312" mass="33995">MKNGEFGVFSRLCTMVVLGVLLLLPCLAFADGQGRPATQAEKDYHARVLQVFAKALPPAPEGWQISRQTEIRIPEVVGEGCEANPMPVEYEILWEDAARRDEAMEAMTQAGVQVLQKEAATDSATDSAGNLAGNSAKNMEAAYTALADELGKAADAGDHARVQSLTAELEAMAQKMRAVYEKCDQELQAAMQEHEVRDIRASVFITTNRFSEHMSGSATEGEPVAGCKTVRHEGYRDPHYGWAEGSTYIFMGHDWGVDAGQEPAAMTAQVKPDVPHTEIQTIIVRIQASPERTDELISGMDWEVLSALLGSR</sequence>
<gene>
    <name evidence="2" type="ORF">DSM101010T_06590</name>
</gene>
<name>A0A7J0BGM7_9BACT</name>
<evidence type="ECO:0000256" key="1">
    <source>
        <dbReference type="SAM" id="Coils"/>
    </source>
</evidence>
<keyword evidence="3" id="KW-1185">Reference proteome</keyword>
<protein>
    <submittedName>
        <fullName evidence="2">Uncharacterized protein</fullName>
    </submittedName>
</protein>
<organism evidence="2 3">
    <name type="scientific">Desulfovibrio subterraneus</name>
    <dbReference type="NCBI Taxonomy" id="2718620"/>
    <lineage>
        <taxon>Bacteria</taxon>
        <taxon>Pseudomonadati</taxon>
        <taxon>Thermodesulfobacteriota</taxon>
        <taxon>Desulfovibrionia</taxon>
        <taxon>Desulfovibrionales</taxon>
        <taxon>Desulfovibrionaceae</taxon>
        <taxon>Desulfovibrio</taxon>
    </lineage>
</organism>
<dbReference type="AlphaFoldDB" id="A0A7J0BGM7"/>
<dbReference type="Proteomes" id="UP000503840">
    <property type="component" value="Unassembled WGS sequence"/>
</dbReference>
<feature type="coiled-coil region" evidence="1">
    <location>
        <begin position="162"/>
        <end position="193"/>
    </location>
</feature>
<accession>A0A7J0BGM7</accession>
<evidence type="ECO:0000313" key="3">
    <source>
        <dbReference type="Proteomes" id="UP000503840"/>
    </source>
</evidence>
<keyword evidence="1" id="KW-0175">Coiled coil</keyword>
<dbReference type="RefSeq" id="WP_174404006.1">
    <property type="nucleotide sequence ID" value="NZ_BLVO01000005.1"/>
</dbReference>
<proteinExistence type="predicted"/>
<dbReference type="EMBL" id="BLVO01000005">
    <property type="protein sequence ID" value="GFM32294.1"/>
    <property type="molecule type" value="Genomic_DNA"/>
</dbReference>